<dbReference type="Pfam" id="PF13743">
    <property type="entry name" value="Thioredoxin_5"/>
    <property type="match status" value="1"/>
</dbReference>
<dbReference type="Gene3D" id="3.40.30.10">
    <property type="entry name" value="Glutaredoxin"/>
    <property type="match status" value="1"/>
</dbReference>
<reference evidence="1 2" key="1">
    <citation type="submission" date="2017-08" db="EMBL/GenBank/DDBJ databases">
        <title>Multipartite genome sequences of Sinorhizobium species nodulating soybeans.</title>
        <authorList>
            <person name="Tian C.F."/>
        </authorList>
    </citation>
    <scope>NUCLEOTIDE SEQUENCE [LARGE SCALE GENOMIC DNA]</scope>
    <source>
        <strain evidence="1 2">CCBAU 05684</strain>
    </source>
</reference>
<dbReference type="EMBL" id="CP023067">
    <property type="protein sequence ID" value="ASY62980.1"/>
    <property type="molecule type" value="Genomic_DNA"/>
</dbReference>
<gene>
    <name evidence="1" type="ORF">SJ05684_c15380</name>
</gene>
<organism evidence="1 2">
    <name type="scientific">Sinorhizobium sojae CCBAU 05684</name>
    <dbReference type="NCBI Taxonomy" id="716928"/>
    <lineage>
        <taxon>Bacteria</taxon>
        <taxon>Pseudomonadati</taxon>
        <taxon>Pseudomonadota</taxon>
        <taxon>Alphaproteobacteria</taxon>
        <taxon>Hyphomicrobiales</taxon>
        <taxon>Rhizobiaceae</taxon>
        <taxon>Sinorhizobium/Ensifer group</taxon>
        <taxon>Sinorhizobium</taxon>
    </lineage>
</organism>
<evidence type="ECO:0000313" key="1">
    <source>
        <dbReference type="EMBL" id="ASY62980.1"/>
    </source>
</evidence>
<dbReference type="STRING" id="716928.GCA_000261485_02619"/>
<evidence type="ECO:0008006" key="3">
    <source>
        <dbReference type="Google" id="ProtNLM"/>
    </source>
</evidence>
<sequence>MAGMLRCWDDYQDPINSIHRPAQMGPLWLQAHQMSGMPLDAGIWTEDQPSSSWPACLMVKAAEFQSPMAAELILRRLREAVMTERRNITREAVLNEIIDACAAARPDVVDPQRLRHDMDGDDARTNFMDDVKNARFRQIGRFPALVIRRPRTAGTLIIGWRPFDILLKAVTEVAPELGGGRRPGDADAYLAFWPHLTKPELELALGAES</sequence>
<proteinExistence type="predicted"/>
<keyword evidence="2" id="KW-1185">Reference proteome</keyword>
<evidence type="ECO:0000313" key="2">
    <source>
        <dbReference type="Proteomes" id="UP000217211"/>
    </source>
</evidence>
<protein>
    <recommendedName>
        <fullName evidence="3">DSBA-like thioredoxin domain-containing protein</fullName>
    </recommendedName>
</protein>
<dbReference type="eggNOG" id="COG2761">
    <property type="taxonomic scope" value="Bacteria"/>
</dbReference>
<dbReference type="KEGG" id="esj:SJ05684_c15380"/>
<name>A0A249PAL3_9HYPH</name>
<dbReference type="Proteomes" id="UP000217211">
    <property type="component" value="Chromosome"/>
</dbReference>
<dbReference type="AlphaFoldDB" id="A0A249PAL3"/>
<accession>A0A249PAL3</accession>
<dbReference type="InterPro" id="IPR036249">
    <property type="entry name" value="Thioredoxin-like_sf"/>
</dbReference>
<dbReference type="SUPFAM" id="SSF52833">
    <property type="entry name" value="Thioredoxin-like"/>
    <property type="match status" value="1"/>
</dbReference>